<sequence length="362" mass="39867">MSASPTWSSPGHAQHDFRTDSHTTPTTHMLDALLHATFDDDVFREDSSTAQLEAAMAQMSGCEDACFALTGTMANQIALRVLFEQPPFALLTDKRAHILNYEAGGTAYLTGAMMQPVAPSNNLYLTLEDIKPRSVITDDVQKAPTKVISLENTAHGAITPLAEMRRISIWARQHGIKLHLDGARLFESIAAGAGSMRDFCALFDTIHLDFSKNLGAPIGTMVLGSRDLITRARRVRKALGGGLRPTGLICVMMRTAIEENFGWEGRGERAHGMRRSHAMAKRLGTEWQRRGGRLVRPVETNIVWLNIRAAGYTADAFAGVGTRYAVKLDGGRLVVHYQMTEESVQRMLRVFDECLATSKARL</sequence>
<dbReference type="InterPro" id="IPR001597">
    <property type="entry name" value="ArAA_b-elim_lyase/Thr_aldolase"/>
</dbReference>
<proteinExistence type="inferred from homology"/>
<dbReference type="InterPro" id="IPR023603">
    <property type="entry name" value="Low_specificity_L-TA-like"/>
</dbReference>
<dbReference type="EMBL" id="CDHK01000005">
    <property type="protein sequence ID" value="CEJ57913.1"/>
    <property type="molecule type" value="Genomic_DNA"/>
</dbReference>
<comment type="similarity">
    <text evidence="2">Belongs to the threonine aldolase family.</text>
</comment>
<dbReference type="FunFam" id="3.40.640.10:FF:000030">
    <property type="entry name" value="Low-specificity L-threonine aldolase"/>
    <property type="match status" value="1"/>
</dbReference>
<feature type="modified residue" description="N6-(pyridoxal phosphate)lysine" evidence="5">
    <location>
        <position position="212"/>
    </location>
</feature>
<dbReference type="InterPro" id="IPR015422">
    <property type="entry name" value="PyrdxlP-dep_Trfase_small"/>
</dbReference>
<evidence type="ECO:0000256" key="1">
    <source>
        <dbReference type="ARBA" id="ARBA00001933"/>
    </source>
</evidence>
<dbReference type="Pfam" id="PF01212">
    <property type="entry name" value="Beta_elim_lyase"/>
    <property type="match status" value="1"/>
</dbReference>
<dbReference type="Gene3D" id="3.90.1150.10">
    <property type="entry name" value="Aspartate Aminotransferase, domain 1"/>
    <property type="match status" value="1"/>
</dbReference>
<reference evidence="9" key="1">
    <citation type="journal article" date="2015" name="Genome Announc.">
        <title>Draft genome sequence of the fungus Penicillium brasilianum MG11.</title>
        <authorList>
            <person name="Horn F."/>
            <person name="Linde J."/>
            <person name="Mattern D.J."/>
            <person name="Walther G."/>
            <person name="Guthke R."/>
            <person name="Brakhage A.A."/>
            <person name="Valiante V."/>
        </authorList>
    </citation>
    <scope>NUCLEOTIDE SEQUENCE [LARGE SCALE GENOMIC DNA]</scope>
    <source>
        <strain evidence="9">MG11</strain>
    </source>
</reference>
<evidence type="ECO:0000256" key="2">
    <source>
        <dbReference type="ARBA" id="ARBA00006966"/>
    </source>
</evidence>
<evidence type="ECO:0000256" key="5">
    <source>
        <dbReference type="PIRSR" id="PIRSR017617-1"/>
    </source>
</evidence>
<protein>
    <recommendedName>
        <fullName evidence="7">Aromatic amino acid beta-eliminating lyase/threonine aldolase domain-containing protein</fullName>
    </recommendedName>
</protein>
<dbReference type="GO" id="GO:0006545">
    <property type="term" value="P:glycine biosynthetic process"/>
    <property type="evidence" value="ECO:0007669"/>
    <property type="project" value="TreeGrafter"/>
</dbReference>
<keyword evidence="4" id="KW-0456">Lyase</keyword>
<evidence type="ECO:0000259" key="7">
    <source>
        <dbReference type="Pfam" id="PF01212"/>
    </source>
</evidence>
<keyword evidence="3" id="KW-0663">Pyridoxal phosphate</keyword>
<organism evidence="8 9">
    <name type="scientific">Penicillium brasilianum</name>
    <dbReference type="NCBI Taxonomy" id="104259"/>
    <lineage>
        <taxon>Eukaryota</taxon>
        <taxon>Fungi</taxon>
        <taxon>Dikarya</taxon>
        <taxon>Ascomycota</taxon>
        <taxon>Pezizomycotina</taxon>
        <taxon>Eurotiomycetes</taxon>
        <taxon>Eurotiomycetidae</taxon>
        <taxon>Eurotiales</taxon>
        <taxon>Aspergillaceae</taxon>
        <taxon>Penicillium</taxon>
    </lineage>
</organism>
<dbReference type="OrthoDB" id="10261951at2759"/>
<dbReference type="AlphaFoldDB" id="A0A0F7TMB0"/>
<feature type="region of interest" description="Disordered" evidence="6">
    <location>
        <begin position="1"/>
        <end position="22"/>
    </location>
</feature>
<feature type="compositionally biased region" description="Polar residues" evidence="6">
    <location>
        <begin position="1"/>
        <end position="11"/>
    </location>
</feature>
<evidence type="ECO:0000313" key="8">
    <source>
        <dbReference type="EMBL" id="CEJ57913.1"/>
    </source>
</evidence>
<dbReference type="STRING" id="104259.A0A0F7TMB0"/>
<dbReference type="Gene3D" id="3.40.640.10">
    <property type="entry name" value="Type I PLP-dependent aspartate aminotransferase-like (Major domain)"/>
    <property type="match status" value="1"/>
</dbReference>
<accession>A0A0F7TMB0</accession>
<evidence type="ECO:0000256" key="4">
    <source>
        <dbReference type="ARBA" id="ARBA00023239"/>
    </source>
</evidence>
<comment type="cofactor">
    <cofactor evidence="1">
        <name>pyridoxal 5'-phosphate</name>
        <dbReference type="ChEBI" id="CHEBI:597326"/>
    </cofactor>
</comment>
<evidence type="ECO:0000256" key="6">
    <source>
        <dbReference type="SAM" id="MobiDB-lite"/>
    </source>
</evidence>
<dbReference type="PANTHER" id="PTHR48097:SF9">
    <property type="entry name" value="L-THREONINE ALDOLASE"/>
    <property type="match status" value="1"/>
</dbReference>
<dbReference type="Proteomes" id="UP000042958">
    <property type="component" value="Unassembled WGS sequence"/>
</dbReference>
<dbReference type="PIRSF" id="PIRSF017617">
    <property type="entry name" value="Thr_aldolase"/>
    <property type="match status" value="1"/>
</dbReference>
<dbReference type="GO" id="GO:0006567">
    <property type="term" value="P:L-threonine catabolic process"/>
    <property type="evidence" value="ECO:0007669"/>
    <property type="project" value="TreeGrafter"/>
</dbReference>
<evidence type="ECO:0000313" key="9">
    <source>
        <dbReference type="Proteomes" id="UP000042958"/>
    </source>
</evidence>
<dbReference type="InterPro" id="IPR015421">
    <property type="entry name" value="PyrdxlP-dep_Trfase_major"/>
</dbReference>
<dbReference type="PANTHER" id="PTHR48097">
    <property type="entry name" value="L-THREONINE ALDOLASE-RELATED"/>
    <property type="match status" value="1"/>
</dbReference>
<gene>
    <name evidence="8" type="ORF">PMG11_06590</name>
</gene>
<keyword evidence="9" id="KW-1185">Reference proteome</keyword>
<dbReference type="SUPFAM" id="SSF53383">
    <property type="entry name" value="PLP-dependent transferases"/>
    <property type="match status" value="1"/>
</dbReference>
<feature type="domain" description="Aromatic amino acid beta-eliminating lyase/threonine aldolase" evidence="7">
    <location>
        <begin position="16"/>
        <end position="308"/>
    </location>
</feature>
<dbReference type="InterPro" id="IPR015424">
    <property type="entry name" value="PyrdxlP-dep_Trfase"/>
</dbReference>
<dbReference type="GO" id="GO:0008732">
    <property type="term" value="F:L-allo-threonine aldolase activity"/>
    <property type="evidence" value="ECO:0007669"/>
    <property type="project" value="TreeGrafter"/>
</dbReference>
<evidence type="ECO:0000256" key="3">
    <source>
        <dbReference type="ARBA" id="ARBA00022898"/>
    </source>
</evidence>
<dbReference type="GO" id="GO:0005829">
    <property type="term" value="C:cytosol"/>
    <property type="evidence" value="ECO:0007669"/>
    <property type="project" value="TreeGrafter"/>
</dbReference>
<name>A0A0F7TMB0_PENBI</name>